<feature type="compositionally biased region" description="Polar residues" evidence="1">
    <location>
        <begin position="1"/>
        <end position="10"/>
    </location>
</feature>
<keyword evidence="2" id="KW-0472">Membrane</keyword>
<gene>
    <name evidence="3" type="ORF">H4W81_008608</name>
</gene>
<name>A0ABR9KUX2_9ACTN</name>
<dbReference type="EMBL" id="JADBEF010000001">
    <property type="protein sequence ID" value="MBE1565829.1"/>
    <property type="molecule type" value="Genomic_DNA"/>
</dbReference>
<protein>
    <submittedName>
        <fullName evidence="3">Uncharacterized protein</fullName>
    </submittedName>
</protein>
<keyword evidence="2" id="KW-1133">Transmembrane helix</keyword>
<reference evidence="3 4" key="1">
    <citation type="submission" date="2020-10" db="EMBL/GenBank/DDBJ databases">
        <title>Sequencing the genomes of 1000 actinobacteria strains.</title>
        <authorList>
            <person name="Klenk H.-P."/>
        </authorList>
    </citation>
    <scope>NUCLEOTIDE SEQUENCE [LARGE SCALE GENOMIC DNA]</scope>
    <source>
        <strain evidence="3 4">DSM 43748</strain>
    </source>
</reference>
<keyword evidence="2" id="KW-0812">Transmembrane</keyword>
<evidence type="ECO:0000313" key="3">
    <source>
        <dbReference type="EMBL" id="MBE1565829.1"/>
    </source>
</evidence>
<proteinExistence type="predicted"/>
<evidence type="ECO:0000256" key="1">
    <source>
        <dbReference type="SAM" id="MobiDB-lite"/>
    </source>
</evidence>
<dbReference type="RefSeq" id="WP_192779978.1">
    <property type="nucleotide sequence ID" value="NZ_BAAASY010000010.1"/>
</dbReference>
<feature type="compositionally biased region" description="Pro residues" evidence="1">
    <location>
        <begin position="36"/>
        <end position="50"/>
    </location>
</feature>
<feature type="transmembrane region" description="Helical" evidence="2">
    <location>
        <begin position="70"/>
        <end position="91"/>
    </location>
</feature>
<feature type="region of interest" description="Disordered" evidence="1">
    <location>
        <begin position="1"/>
        <end position="50"/>
    </location>
</feature>
<keyword evidence="4" id="KW-1185">Reference proteome</keyword>
<evidence type="ECO:0000256" key="2">
    <source>
        <dbReference type="SAM" id="Phobius"/>
    </source>
</evidence>
<organism evidence="3 4">
    <name type="scientific">Nonomuraea africana</name>
    <dbReference type="NCBI Taxonomy" id="46171"/>
    <lineage>
        <taxon>Bacteria</taxon>
        <taxon>Bacillati</taxon>
        <taxon>Actinomycetota</taxon>
        <taxon>Actinomycetes</taxon>
        <taxon>Streptosporangiales</taxon>
        <taxon>Streptosporangiaceae</taxon>
        <taxon>Nonomuraea</taxon>
    </lineage>
</organism>
<dbReference type="Proteomes" id="UP000661607">
    <property type="component" value="Unassembled WGS sequence"/>
</dbReference>
<sequence>MAHNQGQEPYQPSYDAPTTPFQRVEVSSADQTMRVPKPPSAGPFRPPPAPPRRGMIARLIASLGDVPIKLVYLVAAVVATVLAVVLIFALFSGDQPDAVEPQLAEVSPPAAPAPSSTADELVLTPAPESLAFPVLPGKASKVVGKIEDKRTGLTYPKLGKPWSPKSFPPFVIAQRAGKVALPHTMIASAPLPIAADKPSSLADYRELAVRAARWSLRSQHPEGGTVTWTGSQKLAVGKGWIVGFRVDYTFGGKRQSSQALAAVVDSGKKKPAMLLATIPESGKGHWRDLNSLVKRLRSS</sequence>
<comment type="caution">
    <text evidence="3">The sequence shown here is derived from an EMBL/GenBank/DDBJ whole genome shotgun (WGS) entry which is preliminary data.</text>
</comment>
<evidence type="ECO:0000313" key="4">
    <source>
        <dbReference type="Proteomes" id="UP000661607"/>
    </source>
</evidence>
<accession>A0ABR9KUX2</accession>